<dbReference type="PANTHER" id="PTHR42103">
    <property type="entry name" value="ALPHA/BETA-HYDROLASES SUPERFAMILY PROTEIN"/>
    <property type="match status" value="1"/>
</dbReference>
<reference evidence="1" key="1">
    <citation type="submission" date="2013-11" db="EMBL/GenBank/DDBJ databases">
        <title>Genome sequence of the fusiform rust pathogen reveals effectors for host alternation and coevolution with pine.</title>
        <authorList>
            <consortium name="DOE Joint Genome Institute"/>
            <person name="Smith K."/>
            <person name="Pendleton A."/>
            <person name="Kubisiak T."/>
            <person name="Anderson C."/>
            <person name="Salamov A."/>
            <person name="Aerts A."/>
            <person name="Riley R."/>
            <person name="Clum A."/>
            <person name="Lindquist E."/>
            <person name="Ence D."/>
            <person name="Campbell M."/>
            <person name="Kronenberg Z."/>
            <person name="Feau N."/>
            <person name="Dhillon B."/>
            <person name="Hamelin R."/>
            <person name="Burleigh J."/>
            <person name="Smith J."/>
            <person name="Yandell M."/>
            <person name="Nelson C."/>
            <person name="Grigoriev I."/>
            <person name="Davis J."/>
        </authorList>
    </citation>
    <scope>NUCLEOTIDE SEQUENCE</scope>
    <source>
        <strain evidence="1">G11</strain>
    </source>
</reference>
<comment type="caution">
    <text evidence="1">The sequence shown here is derived from an EMBL/GenBank/DDBJ whole genome shotgun (WGS) entry which is preliminary data.</text>
</comment>
<protein>
    <submittedName>
        <fullName evidence="1">Uncharacterized protein</fullName>
    </submittedName>
</protein>
<organism evidence="1 2">
    <name type="scientific">Cronartium quercuum f. sp. fusiforme G11</name>
    <dbReference type="NCBI Taxonomy" id="708437"/>
    <lineage>
        <taxon>Eukaryota</taxon>
        <taxon>Fungi</taxon>
        <taxon>Dikarya</taxon>
        <taxon>Basidiomycota</taxon>
        <taxon>Pucciniomycotina</taxon>
        <taxon>Pucciniomycetes</taxon>
        <taxon>Pucciniales</taxon>
        <taxon>Coleosporiaceae</taxon>
        <taxon>Cronartium</taxon>
    </lineage>
</organism>
<dbReference type="InterPro" id="IPR029058">
    <property type="entry name" value="AB_hydrolase_fold"/>
</dbReference>
<gene>
    <name evidence="1" type="ORF">CROQUDRAFT_653843</name>
</gene>
<dbReference type="SUPFAM" id="SSF53474">
    <property type="entry name" value="alpha/beta-Hydrolases"/>
    <property type="match status" value="1"/>
</dbReference>
<evidence type="ECO:0000313" key="1">
    <source>
        <dbReference type="EMBL" id="KAG0149270.1"/>
    </source>
</evidence>
<proteinExistence type="predicted"/>
<accession>A0A9P6NTN0</accession>
<dbReference type="Gene3D" id="3.40.50.1820">
    <property type="entry name" value="alpha/beta hydrolase"/>
    <property type="match status" value="1"/>
</dbReference>
<dbReference type="OrthoDB" id="10260961at2759"/>
<name>A0A9P6NTN0_9BASI</name>
<dbReference type="Proteomes" id="UP000886653">
    <property type="component" value="Unassembled WGS sequence"/>
</dbReference>
<dbReference type="EMBL" id="MU167229">
    <property type="protein sequence ID" value="KAG0149270.1"/>
    <property type="molecule type" value="Genomic_DNA"/>
</dbReference>
<keyword evidence="2" id="KW-1185">Reference proteome</keyword>
<dbReference type="AlphaFoldDB" id="A0A9P6NTN0"/>
<evidence type="ECO:0000313" key="2">
    <source>
        <dbReference type="Proteomes" id="UP000886653"/>
    </source>
</evidence>
<sequence>MKPFTTPSSRTRRMKRLRLPFTPATDNPSSSITLSVEIWTLDDQQAANVSVACVEDPVVADASITQFALLAHPYGRLGGSSRDPVITCLASYLVDRNWMVVLFDARGVGNSTGRTSWTTVPETEDFQAILDQLLKPIILRSTLQSAGSASSTKTLTLLRAGYSHGALVASASTPIILPDSAPKLQTPLLLISYPVSYIWFLTSFHASRFQAAFQTQLTSTAYKVLFVYGDKDQFTHQKAYRRWISRLKQVLSPDLQHANRLSIVELSDTDHFWDGKYSMLCQLIGTWLESPSDM</sequence>
<dbReference type="PANTHER" id="PTHR42103:SF2">
    <property type="entry name" value="AB HYDROLASE-1 DOMAIN-CONTAINING PROTEIN"/>
    <property type="match status" value="1"/>
</dbReference>